<sequence>MTKLQVCLVTVAAFVAVASAFPYKAEPVCSPTDEGSYYPHPDCTKYYVCSVGNLIIAECGTGTVWNPEIEQCDFPYNVPECVGGTRPPEDGSTTPRPTTTTAEPTTSSAASSTTTEATTTEATSTTQGSTTPLPNGCPPVGVDKIPYPGSCVLYFICLDGEPHVTNCSEGLYFNPETKDCDQPQNVDCTEPTTTQATTTTTRTTTRPTTTTTTRPSTTTTRSSTTTTRPSTTTTRPSTTTTRSSTTTTRPSTTTSRSTSTTTPAPTTANPEYECPEGVPFIYQPHPTDCTKFYSCENGTFQRVYACGSDFWFRFASQSCVQPWGDTCAQL</sequence>
<dbReference type="PROSITE" id="PS50940">
    <property type="entry name" value="CHIT_BIND_II"/>
    <property type="match status" value="3"/>
</dbReference>
<dbReference type="OrthoDB" id="6020543at2759"/>
<feature type="domain" description="Chitin-binding type-2" evidence="8">
    <location>
        <begin position="271"/>
        <end position="329"/>
    </location>
</feature>
<keyword evidence="5" id="KW-0325">Glycoprotein</keyword>
<dbReference type="OMA" id="ETPDWFV"/>
<keyword evidence="10" id="KW-1185">Reference proteome</keyword>
<keyword evidence="4" id="KW-1015">Disulfide bond</keyword>
<evidence type="ECO:0000256" key="6">
    <source>
        <dbReference type="SAM" id="MobiDB-lite"/>
    </source>
</evidence>
<evidence type="ECO:0000313" key="10">
    <source>
        <dbReference type="Proteomes" id="UP000094527"/>
    </source>
</evidence>
<dbReference type="SUPFAM" id="SSF57625">
    <property type="entry name" value="Invertebrate chitin-binding proteins"/>
    <property type="match status" value="3"/>
</dbReference>
<feature type="domain" description="Chitin-binding type-2" evidence="8">
    <location>
        <begin position="26"/>
        <end position="83"/>
    </location>
</feature>
<evidence type="ECO:0000256" key="3">
    <source>
        <dbReference type="ARBA" id="ARBA00022737"/>
    </source>
</evidence>
<evidence type="ECO:0000256" key="7">
    <source>
        <dbReference type="SAM" id="SignalP"/>
    </source>
</evidence>
<evidence type="ECO:0000256" key="4">
    <source>
        <dbReference type="ARBA" id="ARBA00023157"/>
    </source>
</evidence>
<accession>A0A1D2N6A1</accession>
<proteinExistence type="predicted"/>
<organism evidence="9 10">
    <name type="scientific">Orchesella cincta</name>
    <name type="common">Springtail</name>
    <name type="synonym">Podura cincta</name>
    <dbReference type="NCBI Taxonomy" id="48709"/>
    <lineage>
        <taxon>Eukaryota</taxon>
        <taxon>Metazoa</taxon>
        <taxon>Ecdysozoa</taxon>
        <taxon>Arthropoda</taxon>
        <taxon>Hexapoda</taxon>
        <taxon>Collembola</taxon>
        <taxon>Entomobryomorpha</taxon>
        <taxon>Entomobryoidea</taxon>
        <taxon>Orchesellidae</taxon>
        <taxon>Orchesellinae</taxon>
        <taxon>Orchesella</taxon>
    </lineage>
</organism>
<evidence type="ECO:0000256" key="5">
    <source>
        <dbReference type="ARBA" id="ARBA00023180"/>
    </source>
</evidence>
<comment type="caution">
    <text evidence="9">The sequence shown here is derived from an EMBL/GenBank/DDBJ whole genome shotgun (WGS) entry which is preliminary data.</text>
</comment>
<gene>
    <name evidence="9" type="ORF">Ocin01_05920</name>
</gene>
<dbReference type="InterPro" id="IPR036508">
    <property type="entry name" value="Chitin-bd_dom_sf"/>
</dbReference>
<dbReference type="PANTHER" id="PTHR23301:SF106">
    <property type="entry name" value="CHITIN-BINDING TYPE-2 DOMAIN-CONTAINING PROTEIN-RELATED"/>
    <property type="match status" value="1"/>
</dbReference>
<keyword evidence="1" id="KW-0147">Chitin-binding</keyword>
<feature type="signal peptide" evidence="7">
    <location>
        <begin position="1"/>
        <end position="20"/>
    </location>
</feature>
<feature type="compositionally biased region" description="Low complexity" evidence="6">
    <location>
        <begin position="92"/>
        <end position="131"/>
    </location>
</feature>
<dbReference type="Proteomes" id="UP000094527">
    <property type="component" value="Unassembled WGS sequence"/>
</dbReference>
<keyword evidence="2 7" id="KW-0732">Signal</keyword>
<evidence type="ECO:0000313" key="9">
    <source>
        <dbReference type="EMBL" id="ODN00761.1"/>
    </source>
</evidence>
<evidence type="ECO:0000259" key="8">
    <source>
        <dbReference type="PROSITE" id="PS50940"/>
    </source>
</evidence>
<dbReference type="EMBL" id="LJIJ01000187">
    <property type="protein sequence ID" value="ODN00761.1"/>
    <property type="molecule type" value="Genomic_DNA"/>
</dbReference>
<feature type="chain" id="PRO_5008905103" description="Chitin-binding type-2 domain-containing protein" evidence="7">
    <location>
        <begin position="21"/>
        <end position="330"/>
    </location>
</feature>
<dbReference type="STRING" id="48709.A0A1D2N6A1"/>
<dbReference type="Pfam" id="PF01607">
    <property type="entry name" value="CBM_14"/>
    <property type="match status" value="3"/>
</dbReference>
<dbReference type="PANTHER" id="PTHR23301">
    <property type="entry name" value="CHITIN BINDING PERITROPHIN-A"/>
    <property type="match status" value="1"/>
</dbReference>
<feature type="region of interest" description="Disordered" evidence="6">
    <location>
        <begin position="83"/>
        <end position="136"/>
    </location>
</feature>
<protein>
    <recommendedName>
        <fullName evidence="8">Chitin-binding type-2 domain-containing protein</fullName>
    </recommendedName>
</protein>
<feature type="domain" description="Chitin-binding type-2" evidence="8">
    <location>
        <begin position="134"/>
        <end position="190"/>
    </location>
</feature>
<dbReference type="InterPro" id="IPR002557">
    <property type="entry name" value="Chitin-bd_dom"/>
</dbReference>
<evidence type="ECO:0000256" key="2">
    <source>
        <dbReference type="ARBA" id="ARBA00022729"/>
    </source>
</evidence>
<dbReference type="SMART" id="SM00494">
    <property type="entry name" value="ChtBD2"/>
    <property type="match status" value="3"/>
</dbReference>
<name>A0A1D2N6A1_ORCCI</name>
<dbReference type="GO" id="GO:0008061">
    <property type="term" value="F:chitin binding"/>
    <property type="evidence" value="ECO:0007669"/>
    <property type="project" value="UniProtKB-KW"/>
</dbReference>
<feature type="compositionally biased region" description="Low complexity" evidence="6">
    <location>
        <begin position="191"/>
        <end position="267"/>
    </location>
</feature>
<dbReference type="InterPro" id="IPR051940">
    <property type="entry name" value="Chitin_bind-dev_reg"/>
</dbReference>
<dbReference type="AlphaFoldDB" id="A0A1D2N6A1"/>
<reference evidence="9 10" key="1">
    <citation type="journal article" date="2016" name="Genome Biol. Evol.">
        <title>Gene Family Evolution Reflects Adaptation to Soil Environmental Stressors in the Genome of the Collembolan Orchesella cincta.</title>
        <authorList>
            <person name="Faddeeva-Vakhrusheva A."/>
            <person name="Derks M.F."/>
            <person name="Anvar S.Y."/>
            <person name="Agamennone V."/>
            <person name="Suring W."/>
            <person name="Smit S."/>
            <person name="van Straalen N.M."/>
            <person name="Roelofs D."/>
        </authorList>
    </citation>
    <scope>NUCLEOTIDE SEQUENCE [LARGE SCALE GENOMIC DNA]</scope>
    <source>
        <tissue evidence="9">Mixed pool</tissue>
    </source>
</reference>
<evidence type="ECO:0000256" key="1">
    <source>
        <dbReference type="ARBA" id="ARBA00022669"/>
    </source>
</evidence>
<feature type="region of interest" description="Disordered" evidence="6">
    <location>
        <begin position="182"/>
        <end position="271"/>
    </location>
</feature>
<dbReference type="Gene3D" id="2.170.140.10">
    <property type="entry name" value="Chitin binding domain"/>
    <property type="match status" value="3"/>
</dbReference>
<dbReference type="GO" id="GO:0005576">
    <property type="term" value="C:extracellular region"/>
    <property type="evidence" value="ECO:0007669"/>
    <property type="project" value="InterPro"/>
</dbReference>
<keyword evidence="3" id="KW-0677">Repeat</keyword>